<evidence type="ECO:0000313" key="4">
    <source>
        <dbReference type="Proteomes" id="UP000270094"/>
    </source>
</evidence>
<gene>
    <name evidence="3" type="ORF">SVUK_LOCUS8988</name>
</gene>
<feature type="domain" description="Glycoside hydrolase 35 catalytic" evidence="2">
    <location>
        <begin position="9"/>
        <end position="126"/>
    </location>
</feature>
<reference evidence="3 4" key="1">
    <citation type="submission" date="2018-11" db="EMBL/GenBank/DDBJ databases">
        <authorList>
            <consortium name="Pathogen Informatics"/>
        </authorList>
    </citation>
    <scope>NUCLEOTIDE SEQUENCE [LARGE SCALE GENOMIC DNA]</scope>
</reference>
<comment type="similarity">
    <text evidence="1">Belongs to the glycosyl hydrolase 35 family.</text>
</comment>
<evidence type="ECO:0000313" key="3">
    <source>
        <dbReference type="EMBL" id="VDM73990.1"/>
    </source>
</evidence>
<evidence type="ECO:0000256" key="1">
    <source>
        <dbReference type="ARBA" id="ARBA00009809"/>
    </source>
</evidence>
<dbReference type="OrthoDB" id="1657402at2759"/>
<sequence length="137" mass="14981">MFIATSETTRLEVEIIRLAADGGAENYLKCGAVPGTYPTVDFGPASDENIKSAFEAQRKFMPNGRGPLANSEFYPGWFVLWGAKRAHVPTVEAIVKSAKCYLGASFNFYMIHGGTNFAFWNGASRDAPVSFMEGQQI</sequence>
<dbReference type="EMBL" id="UYYB01033517">
    <property type="protein sequence ID" value="VDM73990.1"/>
    <property type="molecule type" value="Genomic_DNA"/>
</dbReference>
<dbReference type="PANTHER" id="PTHR23421">
    <property type="entry name" value="BETA-GALACTOSIDASE RELATED"/>
    <property type="match status" value="1"/>
</dbReference>
<dbReference type="PRINTS" id="PR00742">
    <property type="entry name" value="GLHYDRLASE35"/>
</dbReference>
<dbReference type="InterPro" id="IPR031330">
    <property type="entry name" value="Gly_Hdrlase_35_cat"/>
</dbReference>
<dbReference type="AlphaFoldDB" id="A0A3P7IM22"/>
<evidence type="ECO:0000259" key="2">
    <source>
        <dbReference type="Pfam" id="PF01301"/>
    </source>
</evidence>
<protein>
    <recommendedName>
        <fullName evidence="2">Glycoside hydrolase 35 catalytic domain-containing protein</fullName>
    </recommendedName>
</protein>
<keyword evidence="4" id="KW-1185">Reference proteome</keyword>
<dbReference type="GO" id="GO:0005975">
    <property type="term" value="P:carbohydrate metabolic process"/>
    <property type="evidence" value="ECO:0007669"/>
    <property type="project" value="InterPro"/>
</dbReference>
<dbReference type="InterPro" id="IPR001944">
    <property type="entry name" value="Glycoside_Hdrlase_35"/>
</dbReference>
<organism evidence="3 4">
    <name type="scientific">Strongylus vulgaris</name>
    <name type="common">Blood worm</name>
    <dbReference type="NCBI Taxonomy" id="40348"/>
    <lineage>
        <taxon>Eukaryota</taxon>
        <taxon>Metazoa</taxon>
        <taxon>Ecdysozoa</taxon>
        <taxon>Nematoda</taxon>
        <taxon>Chromadorea</taxon>
        <taxon>Rhabditida</taxon>
        <taxon>Rhabditina</taxon>
        <taxon>Rhabditomorpha</taxon>
        <taxon>Strongyloidea</taxon>
        <taxon>Strongylidae</taxon>
        <taxon>Strongylus</taxon>
    </lineage>
</organism>
<accession>A0A3P7IM22</accession>
<dbReference type="Proteomes" id="UP000270094">
    <property type="component" value="Unassembled WGS sequence"/>
</dbReference>
<dbReference type="Pfam" id="PF01301">
    <property type="entry name" value="Glyco_hydro_35"/>
    <property type="match status" value="1"/>
</dbReference>
<dbReference type="InterPro" id="IPR017853">
    <property type="entry name" value="GH"/>
</dbReference>
<proteinExistence type="inferred from homology"/>
<dbReference type="Gene3D" id="2.60.120.260">
    <property type="entry name" value="Galactose-binding domain-like"/>
    <property type="match status" value="1"/>
</dbReference>
<dbReference type="GO" id="GO:0004553">
    <property type="term" value="F:hydrolase activity, hydrolyzing O-glycosyl compounds"/>
    <property type="evidence" value="ECO:0007669"/>
    <property type="project" value="InterPro"/>
</dbReference>
<dbReference type="SUPFAM" id="SSF51445">
    <property type="entry name" value="(Trans)glycosidases"/>
    <property type="match status" value="1"/>
</dbReference>
<dbReference type="Gene3D" id="3.20.20.80">
    <property type="entry name" value="Glycosidases"/>
    <property type="match status" value="1"/>
</dbReference>
<name>A0A3P7IM22_STRVU</name>